<dbReference type="STRING" id="413882.AAW51_0855"/>
<dbReference type="EMBL" id="CP011371">
    <property type="protein sequence ID" value="AKJ27546.1"/>
    <property type="molecule type" value="Genomic_DNA"/>
</dbReference>
<name>A0A0G3BJJ3_9BURK</name>
<gene>
    <name evidence="2" type="ORF">AAW51_0855</name>
</gene>
<dbReference type="AlphaFoldDB" id="A0A0G3BJJ3"/>
<dbReference type="KEGG" id="pbh:AAW51_0855"/>
<sequence length="127" mass="13088">MNAAVDWALAALAVWRVTHLLAAEDGPGGIVVRLRRRAGHGWLGEALDCFHCLSLWVAAPAAACLAVGWRQGLLGWLGLSAAAILLERAAPAWGGGPAAFGPPFDPASLSALAPPAEPDPNPRGDLE</sequence>
<protein>
    <recommendedName>
        <fullName evidence="4">DUF1360 domain-containing protein</fullName>
    </recommendedName>
</protein>
<organism evidence="2 3">
    <name type="scientific">Caldimonas brevitalea</name>
    <dbReference type="NCBI Taxonomy" id="413882"/>
    <lineage>
        <taxon>Bacteria</taxon>
        <taxon>Pseudomonadati</taxon>
        <taxon>Pseudomonadota</taxon>
        <taxon>Betaproteobacteria</taxon>
        <taxon>Burkholderiales</taxon>
        <taxon>Sphaerotilaceae</taxon>
        <taxon>Caldimonas</taxon>
    </lineage>
</organism>
<evidence type="ECO:0008006" key="4">
    <source>
        <dbReference type="Google" id="ProtNLM"/>
    </source>
</evidence>
<evidence type="ECO:0000256" key="1">
    <source>
        <dbReference type="SAM" id="MobiDB-lite"/>
    </source>
</evidence>
<feature type="compositionally biased region" description="Low complexity" evidence="1">
    <location>
        <begin position="104"/>
        <end position="114"/>
    </location>
</feature>
<dbReference type="RefSeq" id="WP_053013332.1">
    <property type="nucleotide sequence ID" value="NZ_CP011371.1"/>
</dbReference>
<feature type="region of interest" description="Disordered" evidence="1">
    <location>
        <begin position="104"/>
        <end position="127"/>
    </location>
</feature>
<proteinExistence type="predicted"/>
<evidence type="ECO:0000313" key="3">
    <source>
        <dbReference type="Proteomes" id="UP000035352"/>
    </source>
</evidence>
<reference evidence="2 3" key="1">
    <citation type="submission" date="2015-05" db="EMBL/GenBank/DDBJ databases">
        <authorList>
            <person name="Tang B."/>
            <person name="Yu Y."/>
        </authorList>
    </citation>
    <scope>NUCLEOTIDE SEQUENCE [LARGE SCALE GENOMIC DNA]</scope>
    <source>
        <strain evidence="2 3">DSM 7029</strain>
    </source>
</reference>
<dbReference type="Proteomes" id="UP000035352">
    <property type="component" value="Chromosome"/>
</dbReference>
<keyword evidence="3" id="KW-1185">Reference proteome</keyword>
<accession>A0A0G3BJJ3</accession>
<evidence type="ECO:0000313" key="2">
    <source>
        <dbReference type="EMBL" id="AKJ27546.1"/>
    </source>
</evidence>